<dbReference type="PANTHER" id="PTHR39683:SF4">
    <property type="entry name" value="COENZYME Q-BINDING PROTEIN COQ10 START DOMAIN-CONTAINING PROTEIN"/>
    <property type="match status" value="1"/>
</dbReference>
<gene>
    <name evidence="1" type="ORF">AVDCRST_MAG50-845</name>
</gene>
<evidence type="ECO:0000313" key="1">
    <source>
        <dbReference type="EMBL" id="CAA9226283.1"/>
    </source>
</evidence>
<name>A0A6J4HKG4_9ACTN</name>
<organism evidence="1">
    <name type="scientific">uncultured Acidimicrobiales bacterium</name>
    <dbReference type="NCBI Taxonomy" id="310071"/>
    <lineage>
        <taxon>Bacteria</taxon>
        <taxon>Bacillati</taxon>
        <taxon>Actinomycetota</taxon>
        <taxon>Acidimicrobiia</taxon>
        <taxon>Acidimicrobiales</taxon>
        <taxon>environmental samples</taxon>
    </lineage>
</organism>
<sequence>MTEEATERTTIHARPEHCFAVAVHFESYPEWASDVKTVEVLERDEEGRGKKVRYRAAAMGQSASYTLEYDYSDAPRSLSWVQTEGDLTRRLDGSYVFAPDGAGNTEMTYHLTVELKVPLVGFIKRRAEGRILGTALRELKARAEA</sequence>
<protein>
    <recommendedName>
        <fullName evidence="2">Coenzyme Q-binding protein COQ10 START domain-containing protein</fullName>
    </recommendedName>
</protein>
<dbReference type="SUPFAM" id="SSF55961">
    <property type="entry name" value="Bet v1-like"/>
    <property type="match status" value="1"/>
</dbReference>
<dbReference type="AlphaFoldDB" id="A0A6J4HKG4"/>
<dbReference type="PANTHER" id="PTHR39683">
    <property type="entry name" value="CONSERVED PROTEIN TB16.3"/>
    <property type="match status" value="1"/>
</dbReference>
<dbReference type="Gene3D" id="3.30.530.20">
    <property type="match status" value="1"/>
</dbReference>
<accession>A0A6J4HKG4</accession>
<dbReference type="InterPro" id="IPR019587">
    <property type="entry name" value="Polyketide_cyclase/dehydratase"/>
</dbReference>
<proteinExistence type="predicted"/>
<dbReference type="EMBL" id="CADCTF010000049">
    <property type="protein sequence ID" value="CAA9226283.1"/>
    <property type="molecule type" value="Genomic_DNA"/>
</dbReference>
<reference evidence="1" key="1">
    <citation type="submission" date="2020-02" db="EMBL/GenBank/DDBJ databases">
        <authorList>
            <person name="Meier V. D."/>
        </authorList>
    </citation>
    <scope>NUCLEOTIDE SEQUENCE</scope>
    <source>
        <strain evidence="1">AVDCRST_MAG50</strain>
    </source>
</reference>
<evidence type="ECO:0008006" key="2">
    <source>
        <dbReference type="Google" id="ProtNLM"/>
    </source>
</evidence>
<dbReference type="Pfam" id="PF10604">
    <property type="entry name" value="Polyketide_cyc2"/>
    <property type="match status" value="1"/>
</dbReference>
<dbReference type="InterPro" id="IPR023393">
    <property type="entry name" value="START-like_dom_sf"/>
</dbReference>